<reference evidence="3" key="1">
    <citation type="journal article" date="2013" name="Nature">
        <title>Pan genome of the phytoplankton Emiliania underpins its global distribution.</title>
        <authorList>
            <person name="Read B.A."/>
            <person name="Kegel J."/>
            <person name="Klute M.J."/>
            <person name="Kuo A."/>
            <person name="Lefebvre S.C."/>
            <person name="Maumus F."/>
            <person name="Mayer C."/>
            <person name="Miller J."/>
            <person name="Monier A."/>
            <person name="Salamov A."/>
            <person name="Young J."/>
            <person name="Aguilar M."/>
            <person name="Claverie J.M."/>
            <person name="Frickenhaus S."/>
            <person name="Gonzalez K."/>
            <person name="Herman E.K."/>
            <person name="Lin Y.C."/>
            <person name="Napier J."/>
            <person name="Ogata H."/>
            <person name="Sarno A.F."/>
            <person name="Shmutz J."/>
            <person name="Schroeder D."/>
            <person name="de Vargas C."/>
            <person name="Verret F."/>
            <person name="von Dassow P."/>
            <person name="Valentin K."/>
            <person name="Van de Peer Y."/>
            <person name="Wheeler G."/>
            <person name="Dacks J.B."/>
            <person name="Delwiche C.F."/>
            <person name="Dyhrman S.T."/>
            <person name="Glockner G."/>
            <person name="John U."/>
            <person name="Richards T."/>
            <person name="Worden A.Z."/>
            <person name="Zhang X."/>
            <person name="Grigoriev I.V."/>
            <person name="Allen A.E."/>
            <person name="Bidle K."/>
            <person name="Borodovsky M."/>
            <person name="Bowler C."/>
            <person name="Brownlee C."/>
            <person name="Cock J.M."/>
            <person name="Elias M."/>
            <person name="Gladyshev V.N."/>
            <person name="Groth M."/>
            <person name="Guda C."/>
            <person name="Hadaegh A."/>
            <person name="Iglesias-Rodriguez M.D."/>
            <person name="Jenkins J."/>
            <person name="Jones B.M."/>
            <person name="Lawson T."/>
            <person name="Leese F."/>
            <person name="Lindquist E."/>
            <person name="Lobanov A."/>
            <person name="Lomsadze A."/>
            <person name="Malik S.B."/>
            <person name="Marsh M.E."/>
            <person name="Mackinder L."/>
            <person name="Mock T."/>
            <person name="Mueller-Roeber B."/>
            <person name="Pagarete A."/>
            <person name="Parker M."/>
            <person name="Probert I."/>
            <person name="Quesneville H."/>
            <person name="Raines C."/>
            <person name="Rensing S.A."/>
            <person name="Riano-Pachon D.M."/>
            <person name="Richier S."/>
            <person name="Rokitta S."/>
            <person name="Shiraiwa Y."/>
            <person name="Soanes D.M."/>
            <person name="van der Giezen M."/>
            <person name="Wahlund T.M."/>
            <person name="Williams B."/>
            <person name="Wilson W."/>
            <person name="Wolfe G."/>
            <person name="Wurch L.L."/>
        </authorList>
    </citation>
    <scope>NUCLEOTIDE SEQUENCE</scope>
</reference>
<name>A0A0D3IYN4_EMIH1</name>
<dbReference type="InterPro" id="IPR006342">
    <property type="entry name" value="FkbM_mtfrase"/>
</dbReference>
<dbReference type="AlphaFoldDB" id="A0A0D3IYN4"/>
<accession>A0A0D3IYN4</accession>
<dbReference type="KEGG" id="ehx:EMIHUDRAFT_210751"/>
<sequence>MQAFTKSPGFPMALADAPPESEGSRFRHRSPCPTFRGTIWCGMEWDEWQLVRALVRPSDAVLEFGARYGTTSCNLARATLNSGRVVAVEPDSRVRDDLLHNRALHNCSFHIVHGTVADRPHVIDPRNMLHYGTRTAPFHRRGRVLPNIGIREIEQRVGWRFNTLLIDCEGCITDVLTGTVAEMLGTQIVMVLIEEDAGLNYSTHHQLLRSKGLSLVWDYHLVQSIKRMREFPVDG</sequence>
<dbReference type="EnsemblProtists" id="EOD16369">
    <property type="protein sequence ID" value="EOD16369"/>
    <property type="gene ID" value="EMIHUDRAFT_210751"/>
</dbReference>
<feature type="region of interest" description="Disordered" evidence="1">
    <location>
        <begin position="1"/>
        <end position="28"/>
    </location>
</feature>
<evidence type="ECO:0000313" key="2">
    <source>
        <dbReference type="EnsemblProtists" id="EOD16369"/>
    </source>
</evidence>
<evidence type="ECO:0000313" key="3">
    <source>
        <dbReference type="Proteomes" id="UP000013827"/>
    </source>
</evidence>
<evidence type="ECO:0000256" key="1">
    <source>
        <dbReference type="SAM" id="MobiDB-lite"/>
    </source>
</evidence>
<reference evidence="2" key="2">
    <citation type="submission" date="2024-10" db="UniProtKB">
        <authorList>
            <consortium name="EnsemblProtists"/>
        </authorList>
    </citation>
    <scope>IDENTIFICATION</scope>
</reference>
<dbReference type="Proteomes" id="UP000013827">
    <property type="component" value="Unassembled WGS sequence"/>
</dbReference>
<organism evidence="2 3">
    <name type="scientific">Emiliania huxleyi (strain CCMP1516)</name>
    <dbReference type="NCBI Taxonomy" id="280463"/>
    <lineage>
        <taxon>Eukaryota</taxon>
        <taxon>Haptista</taxon>
        <taxon>Haptophyta</taxon>
        <taxon>Prymnesiophyceae</taxon>
        <taxon>Isochrysidales</taxon>
        <taxon>Noelaerhabdaceae</taxon>
        <taxon>Emiliania</taxon>
    </lineage>
</organism>
<proteinExistence type="predicted"/>
<dbReference type="HOGENOM" id="CLU_1182045_0_0_1"/>
<dbReference type="Gene3D" id="3.40.50.150">
    <property type="entry name" value="Vaccinia Virus protein VP39"/>
    <property type="match status" value="1"/>
</dbReference>
<evidence type="ECO:0008006" key="4">
    <source>
        <dbReference type="Google" id="ProtNLM"/>
    </source>
</evidence>
<dbReference type="GeneID" id="17262529"/>
<dbReference type="eggNOG" id="ENOG502SEB1">
    <property type="taxonomic scope" value="Eukaryota"/>
</dbReference>
<dbReference type="InterPro" id="IPR029063">
    <property type="entry name" value="SAM-dependent_MTases_sf"/>
</dbReference>
<keyword evidence="3" id="KW-1185">Reference proteome</keyword>
<dbReference type="SUPFAM" id="SSF53335">
    <property type="entry name" value="S-adenosyl-L-methionine-dependent methyltransferases"/>
    <property type="match status" value="1"/>
</dbReference>
<protein>
    <recommendedName>
        <fullName evidence="4">Methyltransferase FkbM domain-containing protein</fullName>
    </recommendedName>
</protein>
<dbReference type="PaxDb" id="2903-EOD16369"/>
<dbReference type="NCBIfam" id="TIGR01444">
    <property type="entry name" value="fkbM_fam"/>
    <property type="match status" value="1"/>
</dbReference>
<dbReference type="RefSeq" id="XP_005768798.1">
    <property type="nucleotide sequence ID" value="XM_005768741.1"/>
</dbReference>